<dbReference type="EMBL" id="JAHUTJ010043810">
    <property type="protein sequence ID" value="MED6281749.1"/>
    <property type="molecule type" value="Genomic_DNA"/>
</dbReference>
<comment type="caution">
    <text evidence="4">The sequence shown here is derived from an EMBL/GenBank/DDBJ whole genome shotgun (WGS) entry which is preliminary data.</text>
</comment>
<evidence type="ECO:0000313" key="4">
    <source>
        <dbReference type="EMBL" id="MED6281749.1"/>
    </source>
</evidence>
<dbReference type="PANTHER" id="PTHR24113">
    <property type="entry name" value="RAN GTPASE-ACTIVATING PROTEIN 1"/>
    <property type="match status" value="1"/>
</dbReference>
<dbReference type="Proteomes" id="UP001352852">
    <property type="component" value="Unassembled WGS sequence"/>
</dbReference>
<dbReference type="PANTHER" id="PTHR24113:SF12">
    <property type="entry name" value="RAN GTPASE-ACTIVATING PROTEIN 1"/>
    <property type="match status" value="1"/>
</dbReference>
<evidence type="ECO:0000256" key="1">
    <source>
        <dbReference type="ARBA" id="ARBA00022468"/>
    </source>
</evidence>
<keyword evidence="3" id="KW-0677">Repeat</keyword>
<dbReference type="PROSITE" id="PS51450">
    <property type="entry name" value="LRR"/>
    <property type="match status" value="1"/>
</dbReference>
<keyword evidence="1" id="KW-0343">GTPase activation</keyword>
<keyword evidence="5" id="KW-1185">Reference proteome</keyword>
<evidence type="ECO:0000256" key="3">
    <source>
        <dbReference type="ARBA" id="ARBA00022737"/>
    </source>
</evidence>
<dbReference type="SMART" id="SM00368">
    <property type="entry name" value="LRR_RI"/>
    <property type="match status" value="3"/>
</dbReference>
<proteinExistence type="predicted"/>
<gene>
    <name evidence="4" type="ORF">CHARACLAT_024970</name>
</gene>
<organism evidence="4 5">
    <name type="scientific">Characodon lateralis</name>
    <dbReference type="NCBI Taxonomy" id="208331"/>
    <lineage>
        <taxon>Eukaryota</taxon>
        <taxon>Metazoa</taxon>
        <taxon>Chordata</taxon>
        <taxon>Craniata</taxon>
        <taxon>Vertebrata</taxon>
        <taxon>Euteleostomi</taxon>
        <taxon>Actinopterygii</taxon>
        <taxon>Neopterygii</taxon>
        <taxon>Teleostei</taxon>
        <taxon>Neoteleostei</taxon>
        <taxon>Acanthomorphata</taxon>
        <taxon>Ovalentaria</taxon>
        <taxon>Atherinomorphae</taxon>
        <taxon>Cyprinodontiformes</taxon>
        <taxon>Goodeidae</taxon>
        <taxon>Characodon</taxon>
    </lineage>
</organism>
<dbReference type="SUPFAM" id="SSF52047">
    <property type="entry name" value="RNI-like"/>
    <property type="match status" value="1"/>
</dbReference>
<accession>A0ABU7E3A3</accession>
<keyword evidence="2" id="KW-0433">Leucine-rich repeat</keyword>
<dbReference type="Gene3D" id="3.80.10.10">
    <property type="entry name" value="Ribonuclease Inhibitor"/>
    <property type="match status" value="2"/>
</dbReference>
<dbReference type="InterPro" id="IPR032675">
    <property type="entry name" value="LRR_dom_sf"/>
</dbReference>
<sequence>MEALRTCSHLEELHLSGNLLGDLTAARMALVLPSMSHLSVLDLSENRIGNEGLLSLSKAIMNLKSLRKIQLTSVGDSELGAVTASLRHCPFIQDVGLGWNNCGDDVAQELAKVLPFCHDLTRIDLECNSVSAAGVEALVKALRSCPALQVIRLWKNKVSLNEAQGFSQMERRLNFSST</sequence>
<evidence type="ECO:0000313" key="5">
    <source>
        <dbReference type="Proteomes" id="UP001352852"/>
    </source>
</evidence>
<protein>
    <submittedName>
        <fullName evidence="4">Uncharacterized protein</fullName>
    </submittedName>
</protein>
<reference evidence="4 5" key="1">
    <citation type="submission" date="2021-06" db="EMBL/GenBank/DDBJ databases">
        <authorList>
            <person name="Palmer J.M."/>
        </authorList>
    </citation>
    <scope>NUCLEOTIDE SEQUENCE [LARGE SCALE GENOMIC DNA]</scope>
    <source>
        <strain evidence="4 5">CL_MEX2019</strain>
        <tissue evidence="4">Muscle</tissue>
    </source>
</reference>
<dbReference type="InterPro" id="IPR001611">
    <property type="entry name" value="Leu-rich_rpt"/>
</dbReference>
<dbReference type="Pfam" id="PF13516">
    <property type="entry name" value="LRR_6"/>
    <property type="match status" value="3"/>
</dbReference>
<name>A0ABU7E3A3_9TELE</name>
<evidence type="ECO:0000256" key="2">
    <source>
        <dbReference type="ARBA" id="ARBA00022614"/>
    </source>
</evidence>
<dbReference type="InterPro" id="IPR027038">
    <property type="entry name" value="RanGap"/>
</dbReference>